<feature type="transmembrane region" description="Helical" evidence="1">
    <location>
        <begin position="73"/>
        <end position="102"/>
    </location>
</feature>
<dbReference type="OrthoDB" id="6604226at2759"/>
<keyword evidence="3" id="KW-1185">Reference proteome</keyword>
<gene>
    <name evidence="2" type="ORF">EAG_10635</name>
</gene>
<feature type="non-terminal residue" evidence="2">
    <location>
        <position position="134"/>
    </location>
</feature>
<dbReference type="OMA" id="PLDVWYP"/>
<evidence type="ECO:0000313" key="3">
    <source>
        <dbReference type="Proteomes" id="UP000000311"/>
    </source>
</evidence>
<dbReference type="InParanoid" id="E2AKB9"/>
<reference evidence="2 3" key="1">
    <citation type="journal article" date="2010" name="Science">
        <title>Genomic comparison of the ants Camponotus floridanus and Harpegnathos saltator.</title>
        <authorList>
            <person name="Bonasio R."/>
            <person name="Zhang G."/>
            <person name="Ye C."/>
            <person name="Mutti N.S."/>
            <person name="Fang X."/>
            <person name="Qin N."/>
            <person name="Donahue G."/>
            <person name="Yang P."/>
            <person name="Li Q."/>
            <person name="Li C."/>
            <person name="Zhang P."/>
            <person name="Huang Z."/>
            <person name="Berger S.L."/>
            <person name="Reinberg D."/>
            <person name="Wang J."/>
            <person name="Liebig J."/>
        </authorList>
    </citation>
    <scope>NUCLEOTIDE SEQUENCE [LARGE SCALE GENOMIC DNA]</scope>
    <source>
        <strain evidence="3">C129</strain>
    </source>
</reference>
<feature type="transmembrane region" description="Helical" evidence="1">
    <location>
        <begin position="27"/>
        <end position="53"/>
    </location>
</feature>
<dbReference type="Proteomes" id="UP000000311">
    <property type="component" value="Unassembled WGS sequence"/>
</dbReference>
<organism evidence="3">
    <name type="scientific">Camponotus floridanus</name>
    <name type="common">Florida carpenter ant</name>
    <dbReference type="NCBI Taxonomy" id="104421"/>
    <lineage>
        <taxon>Eukaryota</taxon>
        <taxon>Metazoa</taxon>
        <taxon>Ecdysozoa</taxon>
        <taxon>Arthropoda</taxon>
        <taxon>Hexapoda</taxon>
        <taxon>Insecta</taxon>
        <taxon>Pterygota</taxon>
        <taxon>Neoptera</taxon>
        <taxon>Endopterygota</taxon>
        <taxon>Hymenoptera</taxon>
        <taxon>Apocrita</taxon>
        <taxon>Aculeata</taxon>
        <taxon>Formicoidea</taxon>
        <taxon>Formicidae</taxon>
        <taxon>Formicinae</taxon>
        <taxon>Camponotus</taxon>
    </lineage>
</organism>
<name>E2AKB9_CAMFO</name>
<keyword evidence="1" id="KW-0812">Transmembrane</keyword>
<dbReference type="EMBL" id="GL440227">
    <property type="protein sequence ID" value="EFN66117.1"/>
    <property type="molecule type" value="Genomic_DNA"/>
</dbReference>
<evidence type="ECO:0000313" key="2">
    <source>
        <dbReference type="EMBL" id="EFN66117.1"/>
    </source>
</evidence>
<sequence>LLMSIEKFMEISKYRERIVLQKYVNRYAMFISTVAISFFVAGITVIFSPLFLSQEFPLDVWYPFSTESLLRKFILYIMQIFTITQTVFCLDVDIMIAVILFYSTVKLEILASEVEQATNEIDIISCIRKHQEII</sequence>
<keyword evidence="1" id="KW-0472">Membrane</keyword>
<proteinExistence type="predicted"/>
<protein>
    <submittedName>
        <fullName evidence="2">Uncharacterized protein</fullName>
    </submittedName>
</protein>
<accession>E2AKB9</accession>
<feature type="non-terminal residue" evidence="2">
    <location>
        <position position="1"/>
    </location>
</feature>
<keyword evidence="1" id="KW-1133">Transmembrane helix</keyword>
<dbReference type="AlphaFoldDB" id="E2AKB9"/>
<evidence type="ECO:0000256" key="1">
    <source>
        <dbReference type="SAM" id="Phobius"/>
    </source>
</evidence>